<dbReference type="STRING" id="247156.NFA_53920"/>
<evidence type="ECO:0000313" key="2">
    <source>
        <dbReference type="EMBL" id="BAD60244.1"/>
    </source>
</evidence>
<reference evidence="2 3" key="1">
    <citation type="journal article" date="2004" name="Proc. Natl. Acad. Sci. U.S.A.">
        <title>The complete genomic sequence of Nocardia farcinica IFM 10152.</title>
        <authorList>
            <person name="Ishikawa J."/>
            <person name="Yamashita A."/>
            <person name="Mikami Y."/>
            <person name="Hoshino Y."/>
            <person name="Kurita H."/>
            <person name="Hotta K."/>
            <person name="Shiba T."/>
            <person name="Hattori M."/>
        </authorList>
    </citation>
    <scope>NUCLEOTIDE SEQUENCE [LARGE SCALE GENOMIC DNA]</scope>
    <source>
        <strain evidence="2 3">IFM 10152</strain>
    </source>
</reference>
<dbReference type="OrthoDB" id="4569203at2"/>
<dbReference type="RefSeq" id="WP_011211926.1">
    <property type="nucleotide sequence ID" value="NC_006361.1"/>
</dbReference>
<proteinExistence type="predicted"/>
<dbReference type="PROSITE" id="PS51257">
    <property type="entry name" value="PROKAR_LIPOPROTEIN"/>
    <property type="match status" value="1"/>
</dbReference>
<name>Q5YNJ7_NOCFA</name>
<dbReference type="eggNOG" id="ENOG5031ZTF">
    <property type="taxonomic scope" value="Bacteria"/>
</dbReference>
<accession>Q5YNJ7</accession>
<feature type="chain" id="PRO_5039485850" description="DUF3558 domain-containing protein" evidence="1">
    <location>
        <begin position="20"/>
        <end position="174"/>
    </location>
</feature>
<keyword evidence="3" id="KW-1185">Reference proteome</keyword>
<dbReference type="AlphaFoldDB" id="Q5YNJ7"/>
<dbReference type="Proteomes" id="UP000006820">
    <property type="component" value="Chromosome"/>
</dbReference>
<feature type="signal peptide" evidence="1">
    <location>
        <begin position="1"/>
        <end position="19"/>
    </location>
</feature>
<dbReference type="InterPro" id="IPR024520">
    <property type="entry name" value="DUF3558"/>
</dbReference>
<protein>
    <recommendedName>
        <fullName evidence="4">DUF3558 domain-containing protein</fullName>
    </recommendedName>
</protein>
<gene>
    <name evidence="2" type="ordered locus">NFA_53920</name>
</gene>
<sequence length="174" mass="18238">MRRVLVIVAAAAVVPVLGACGGTTSGTATTSTSSPQAAIWNPCTQIPDDLLRQLDVDPATEEIGVAGQHQSGWEICGWKGATHYLTVFSTGRTVQEIREKPGNVDFTEVSVGGRAGVRYRVEGASKKLTCDIAFAAAQGSISVMISNNPVADSPEDPCQIAQRSAAQLVPLFPQ</sequence>
<dbReference type="Pfam" id="PF12079">
    <property type="entry name" value="DUF3558"/>
    <property type="match status" value="1"/>
</dbReference>
<keyword evidence="1" id="KW-0732">Signal</keyword>
<dbReference type="HOGENOM" id="CLU_093824_1_0_11"/>
<evidence type="ECO:0000313" key="3">
    <source>
        <dbReference type="Proteomes" id="UP000006820"/>
    </source>
</evidence>
<organism evidence="2 3">
    <name type="scientific">Nocardia farcinica (strain IFM 10152)</name>
    <dbReference type="NCBI Taxonomy" id="247156"/>
    <lineage>
        <taxon>Bacteria</taxon>
        <taxon>Bacillati</taxon>
        <taxon>Actinomycetota</taxon>
        <taxon>Actinomycetes</taxon>
        <taxon>Mycobacteriales</taxon>
        <taxon>Nocardiaceae</taxon>
        <taxon>Nocardia</taxon>
    </lineage>
</organism>
<evidence type="ECO:0000256" key="1">
    <source>
        <dbReference type="SAM" id="SignalP"/>
    </source>
</evidence>
<evidence type="ECO:0008006" key="4">
    <source>
        <dbReference type="Google" id="ProtNLM"/>
    </source>
</evidence>
<dbReference type="EMBL" id="AP006618">
    <property type="protein sequence ID" value="BAD60244.1"/>
    <property type="molecule type" value="Genomic_DNA"/>
</dbReference>
<dbReference type="KEGG" id="nfa:NFA_53920"/>
<dbReference type="GeneID" id="61135963"/>